<evidence type="ECO:0000313" key="2">
    <source>
        <dbReference type="Proteomes" id="UP001157502"/>
    </source>
</evidence>
<reference evidence="1" key="1">
    <citation type="submission" date="2021-05" db="EMBL/GenBank/DDBJ databases">
        <authorList>
            <person name="Pan Q."/>
            <person name="Jouanno E."/>
            <person name="Zahm M."/>
            <person name="Klopp C."/>
            <person name="Cabau C."/>
            <person name="Louis A."/>
            <person name="Berthelot C."/>
            <person name="Parey E."/>
            <person name="Roest Crollius H."/>
            <person name="Montfort J."/>
            <person name="Robinson-Rechavi M."/>
            <person name="Bouchez O."/>
            <person name="Lampietro C."/>
            <person name="Lopez Roques C."/>
            <person name="Donnadieu C."/>
            <person name="Postlethwait J."/>
            <person name="Bobe J."/>
            <person name="Dillon D."/>
            <person name="Chandos A."/>
            <person name="von Hippel F."/>
            <person name="Guiguen Y."/>
        </authorList>
    </citation>
    <scope>NUCLEOTIDE SEQUENCE</scope>
    <source>
        <strain evidence="1">YG-Jan2019</strain>
    </source>
</reference>
<dbReference type="EMBL" id="CM055730">
    <property type="protein sequence ID" value="KAJ8013968.1"/>
    <property type="molecule type" value="Genomic_DNA"/>
</dbReference>
<proteinExistence type="predicted"/>
<keyword evidence="2" id="KW-1185">Reference proteome</keyword>
<gene>
    <name evidence="1" type="ORF">DPEC_G00035360</name>
</gene>
<comment type="caution">
    <text evidence="1">The sequence shown here is derived from an EMBL/GenBank/DDBJ whole genome shotgun (WGS) entry which is preliminary data.</text>
</comment>
<sequence>MHHTEGAQHGRTSMAGPAWQDQRAFQMSCRADESEASLSREAVYLHLVNINKHQLTSRDPDRVTLPGYGIKKRVPGLRSARPEPVGSPVGYQRWGRTQGQWKLTLALISTAFL</sequence>
<protein>
    <submittedName>
        <fullName evidence="1">Uncharacterized protein</fullName>
    </submittedName>
</protein>
<accession>A0ACC2HDJ7</accession>
<name>A0ACC2HDJ7_DALPE</name>
<dbReference type="Proteomes" id="UP001157502">
    <property type="component" value="Chromosome 3"/>
</dbReference>
<organism evidence="1 2">
    <name type="scientific">Dallia pectoralis</name>
    <name type="common">Alaska blackfish</name>
    <dbReference type="NCBI Taxonomy" id="75939"/>
    <lineage>
        <taxon>Eukaryota</taxon>
        <taxon>Metazoa</taxon>
        <taxon>Chordata</taxon>
        <taxon>Craniata</taxon>
        <taxon>Vertebrata</taxon>
        <taxon>Euteleostomi</taxon>
        <taxon>Actinopterygii</taxon>
        <taxon>Neopterygii</taxon>
        <taxon>Teleostei</taxon>
        <taxon>Protacanthopterygii</taxon>
        <taxon>Esociformes</taxon>
        <taxon>Umbridae</taxon>
        <taxon>Dallia</taxon>
    </lineage>
</organism>
<evidence type="ECO:0000313" key="1">
    <source>
        <dbReference type="EMBL" id="KAJ8013968.1"/>
    </source>
</evidence>